<evidence type="ECO:0000313" key="2">
    <source>
        <dbReference type="Proteomes" id="UP001162483"/>
    </source>
</evidence>
<gene>
    <name evidence="1" type="ORF">SPARVUS_LOCUS11154303</name>
</gene>
<name>A0ABN9F2E4_9NEOB</name>
<sequence>SPLHRHPSHLATFPLNPVPSQLLRSPSSSILCSLTHIFNLSLSNGVFSSPLKHAQITPILKKPSQWPLLRTHPNQWPLLRTHPNQWQLLRTDPNQ</sequence>
<comment type="caution">
    <text evidence="1">The sequence shown here is derived from an EMBL/GenBank/DDBJ whole genome shotgun (WGS) entry which is preliminary data.</text>
</comment>
<reference evidence="1" key="1">
    <citation type="submission" date="2023-05" db="EMBL/GenBank/DDBJ databases">
        <authorList>
            <person name="Stuckert A."/>
        </authorList>
    </citation>
    <scope>NUCLEOTIDE SEQUENCE</scope>
</reference>
<accession>A0ABN9F2E4</accession>
<proteinExistence type="predicted"/>
<evidence type="ECO:0000313" key="1">
    <source>
        <dbReference type="EMBL" id="CAI9591177.1"/>
    </source>
</evidence>
<organism evidence="1 2">
    <name type="scientific">Staurois parvus</name>
    <dbReference type="NCBI Taxonomy" id="386267"/>
    <lineage>
        <taxon>Eukaryota</taxon>
        <taxon>Metazoa</taxon>
        <taxon>Chordata</taxon>
        <taxon>Craniata</taxon>
        <taxon>Vertebrata</taxon>
        <taxon>Euteleostomi</taxon>
        <taxon>Amphibia</taxon>
        <taxon>Batrachia</taxon>
        <taxon>Anura</taxon>
        <taxon>Neobatrachia</taxon>
        <taxon>Ranoidea</taxon>
        <taxon>Ranidae</taxon>
        <taxon>Staurois</taxon>
    </lineage>
</organism>
<dbReference type="EMBL" id="CATNWA010016249">
    <property type="protein sequence ID" value="CAI9591177.1"/>
    <property type="molecule type" value="Genomic_DNA"/>
</dbReference>
<keyword evidence="2" id="KW-1185">Reference proteome</keyword>
<protein>
    <submittedName>
        <fullName evidence="1">Uncharacterized protein</fullName>
    </submittedName>
</protein>
<feature type="non-terminal residue" evidence="1">
    <location>
        <position position="1"/>
    </location>
</feature>
<dbReference type="Proteomes" id="UP001162483">
    <property type="component" value="Unassembled WGS sequence"/>
</dbReference>